<dbReference type="InterPro" id="IPR025340">
    <property type="entry name" value="DUF4246"/>
</dbReference>
<reference evidence="3 4" key="1">
    <citation type="journal article" date="2020" name="Phytopathology">
        <title>Genome Sequence Resources of Colletotrichum truncatum, C. plurivorum, C. musicola, and C. sojae: Four Species Pathogenic to Soybean (Glycine max).</title>
        <authorList>
            <person name="Rogerio F."/>
            <person name="Boufleur T.R."/>
            <person name="Ciampi-Guillardi M."/>
            <person name="Sukno S.A."/>
            <person name="Thon M.R."/>
            <person name="Massola Junior N.S."/>
            <person name="Baroncelli R."/>
        </authorList>
    </citation>
    <scope>NUCLEOTIDE SEQUENCE [LARGE SCALE GENOMIC DNA]</scope>
    <source>
        <strain evidence="3 4">LFN0009</strain>
    </source>
</reference>
<evidence type="ECO:0000313" key="3">
    <source>
        <dbReference type="EMBL" id="KAF6784760.1"/>
    </source>
</evidence>
<feature type="domain" description="DUF4246" evidence="1">
    <location>
        <begin position="169"/>
        <end position="615"/>
    </location>
</feature>
<proteinExistence type="predicted"/>
<dbReference type="Pfam" id="PF21666">
    <property type="entry name" value="DUF4246_N"/>
    <property type="match status" value="1"/>
</dbReference>
<dbReference type="AlphaFoldDB" id="A0A8H6IMI4"/>
<dbReference type="InterPro" id="IPR049207">
    <property type="entry name" value="DUF4246_N"/>
</dbReference>
<sequence length="674" mass="77473">MSTVPLTARERLALAHWVSSQKDAPTAQSASAWVKENLGKDAAEASIETVLYREGLRRKGGYVPYNKRDIHHGFPAWDDGEITEMSRPGFGAPIDSMPEEAFPRAVDDWSAATLTYSELAMMGFMEEITNKPDWHVKVFNEEIVAKWKAELFAFDWTATDLEHAYVDDAMFEWCVQELREKAKLYEATGMVPIFDATAAVVKSDTAVTPDIKTELKEAVAVLENVADGEKDWHPGSDDKVLDLVHPSLWPLAYGVSRVLADKRISLQDTLDSCGAGVVAPKPERDFGKLWSTKFQWLPCEVDLDDDKPRITSYINNLHPHRHAALYAVIEKVIAKALPLWDVVYKWPQKLETQRIKVEEVGRECQAPEACKERGWCNSDARTQEPDEEPRDEDLFEEFENRWPEWPEPDNETWRRDKAWFERTHPVKRHTVPEYRPMLLRPENVKVDKGFLDDTARIQVIVKMANIHLTPEKPTYDGGSWHIEGLLNEHICATALYYYDNENITDSHLSFRTSADQEELMMELGYEQGDFYSIERTFKIDANGDTLQELGSVLTREDRLLAFPNVYQHRVLPFELADKTRPGHRKILALFLVDPAVPVISTANVPPQQKHWWRDEVNSGRLPPEIVDMVFDNMDVPIGLEKAKEMRLELMKERTVIQDAAMDELKQKEWNFCEH</sequence>
<name>A0A8H6IMI4_9PEZI</name>
<dbReference type="EMBL" id="WIGN01000729">
    <property type="protein sequence ID" value="KAF6784760.1"/>
    <property type="molecule type" value="Genomic_DNA"/>
</dbReference>
<accession>A0A8H6IMI4</accession>
<keyword evidence="4" id="KW-1185">Reference proteome</keyword>
<comment type="caution">
    <text evidence="3">The sequence shown here is derived from an EMBL/GenBank/DDBJ whole genome shotgun (WGS) entry which is preliminary data.</text>
</comment>
<gene>
    <name evidence="3" type="ORF">CSOJ01_15708</name>
</gene>
<evidence type="ECO:0000259" key="2">
    <source>
        <dbReference type="Pfam" id="PF21666"/>
    </source>
</evidence>
<evidence type="ECO:0000313" key="4">
    <source>
        <dbReference type="Proteomes" id="UP000652219"/>
    </source>
</evidence>
<organism evidence="3 4">
    <name type="scientific">Colletotrichum sojae</name>
    <dbReference type="NCBI Taxonomy" id="2175907"/>
    <lineage>
        <taxon>Eukaryota</taxon>
        <taxon>Fungi</taxon>
        <taxon>Dikarya</taxon>
        <taxon>Ascomycota</taxon>
        <taxon>Pezizomycotina</taxon>
        <taxon>Sordariomycetes</taxon>
        <taxon>Hypocreomycetidae</taxon>
        <taxon>Glomerellales</taxon>
        <taxon>Glomerellaceae</taxon>
        <taxon>Colletotrichum</taxon>
        <taxon>Colletotrichum orchidearum species complex</taxon>
    </lineage>
</organism>
<evidence type="ECO:0000259" key="1">
    <source>
        <dbReference type="Pfam" id="PF14033"/>
    </source>
</evidence>
<dbReference type="PANTHER" id="PTHR33119:SF1">
    <property type="entry name" value="FE2OG DIOXYGENASE DOMAIN-CONTAINING PROTEIN"/>
    <property type="match status" value="1"/>
</dbReference>
<protein>
    <submittedName>
        <fullName evidence="3">Uncharacterized protein</fullName>
    </submittedName>
</protein>
<dbReference type="Pfam" id="PF14033">
    <property type="entry name" value="DUF4246"/>
    <property type="match status" value="1"/>
</dbReference>
<dbReference type="PANTHER" id="PTHR33119">
    <property type="entry name" value="IFI3P"/>
    <property type="match status" value="1"/>
</dbReference>
<dbReference type="InterPro" id="IPR049192">
    <property type="entry name" value="DUF4246_C"/>
</dbReference>
<feature type="domain" description="DUF4246" evidence="2">
    <location>
        <begin position="88"/>
        <end position="150"/>
    </location>
</feature>
<dbReference type="Proteomes" id="UP000652219">
    <property type="component" value="Unassembled WGS sequence"/>
</dbReference>